<feature type="compositionally biased region" description="Polar residues" evidence="1">
    <location>
        <begin position="45"/>
        <end position="59"/>
    </location>
</feature>
<sequence length="76" mass="8152">MNITQYTFRSPYPSPVQVGHLDPNSVKDDSSSSKGDTSSLLKSTNQTLTEAKTVESSLKSEVKPVVSSGESLDVYA</sequence>
<dbReference type="Proteomes" id="UP000007803">
    <property type="component" value="Chromosome"/>
</dbReference>
<accession>E0URV3</accession>
<evidence type="ECO:0000256" key="1">
    <source>
        <dbReference type="SAM" id="MobiDB-lite"/>
    </source>
</evidence>
<gene>
    <name evidence="2" type="ordered locus">Saut_2075</name>
</gene>
<feature type="region of interest" description="Disordered" evidence="1">
    <location>
        <begin position="1"/>
        <end position="76"/>
    </location>
</feature>
<evidence type="ECO:0000313" key="3">
    <source>
        <dbReference type="Proteomes" id="UP000007803"/>
    </source>
</evidence>
<dbReference type="STRING" id="563040.Saut_2075"/>
<dbReference type="KEGG" id="sua:Saut_2075"/>
<dbReference type="RefSeq" id="WP_013327870.1">
    <property type="nucleotide sequence ID" value="NC_014506.1"/>
</dbReference>
<dbReference type="EMBL" id="CP002205">
    <property type="protein sequence ID" value="ADN10117.1"/>
    <property type="molecule type" value="Genomic_DNA"/>
</dbReference>
<proteinExistence type="predicted"/>
<feature type="compositionally biased region" description="Low complexity" evidence="1">
    <location>
        <begin position="32"/>
        <end position="44"/>
    </location>
</feature>
<dbReference type="HOGENOM" id="CLU_2686459_0_0_7"/>
<name>E0URV3_SULAO</name>
<dbReference type="AlphaFoldDB" id="E0URV3"/>
<evidence type="ECO:0000313" key="2">
    <source>
        <dbReference type="EMBL" id="ADN10117.1"/>
    </source>
</evidence>
<dbReference type="OrthoDB" id="5334975at2"/>
<organism evidence="2 3">
    <name type="scientific">Sulfurimonas autotrophica (strain ATCC BAA-671 / DSM 16294 / JCM 11897 / OK10)</name>
    <dbReference type="NCBI Taxonomy" id="563040"/>
    <lineage>
        <taxon>Bacteria</taxon>
        <taxon>Pseudomonadati</taxon>
        <taxon>Campylobacterota</taxon>
        <taxon>Epsilonproteobacteria</taxon>
        <taxon>Campylobacterales</taxon>
        <taxon>Sulfurimonadaceae</taxon>
        <taxon>Sulfurimonas</taxon>
    </lineage>
</organism>
<keyword evidence="3" id="KW-1185">Reference proteome</keyword>
<reference evidence="3" key="1">
    <citation type="journal article" date="2010" name="Stand. Genomic Sci.">
        <title>Complete genome sequence of Sulfurimonas autotrophica type strain (OK10).</title>
        <authorList>
            <person name="Sikorski J."/>
            <person name="Munk C."/>
            <person name="Lapidus A."/>
            <person name="Djao O."/>
            <person name="Lucas S."/>
            <person name="Glavina Del Rio T."/>
            <person name="Nolan M."/>
            <person name="Tice H."/>
            <person name="Han C."/>
            <person name="Cheng J."/>
            <person name="Tapia R."/>
            <person name="Goodwin L."/>
            <person name="Pitluck S."/>
            <person name="Liolios K."/>
            <person name="Ivanova N."/>
            <person name="Mavromatis K."/>
            <person name="Mikhailova N."/>
            <person name="Pati A."/>
            <person name="Sims D."/>
            <person name="Meincke L."/>
            <person name="Brettin T."/>
            <person name="Detter J."/>
            <person name="Chen A."/>
            <person name="Palaniappan K."/>
            <person name="Land M."/>
            <person name="Hauser L."/>
            <person name="Chang Y."/>
            <person name="Jeffries C."/>
            <person name="Rohde M."/>
            <person name="Lang E."/>
            <person name="Spring S."/>
            <person name="Goker M."/>
            <person name="Woyke T."/>
            <person name="Bristow J."/>
            <person name="Eisen J."/>
            <person name="Markowitz V."/>
            <person name="Hugenholtz P."/>
            <person name="Kyrpides N."/>
            <person name="Klenk H."/>
        </authorList>
    </citation>
    <scope>NUCLEOTIDE SEQUENCE [LARGE SCALE GENOMIC DNA]</scope>
    <source>
        <strain evidence="3">ATCC BAA-671 / DSM 16294 / JCM 11897 / OK10</strain>
    </source>
</reference>
<protein>
    <submittedName>
        <fullName evidence="2">Uncharacterized protein</fullName>
    </submittedName>
</protein>